<dbReference type="InterPro" id="IPR029416">
    <property type="entry name" value="CFAP300"/>
</dbReference>
<keyword evidence="5" id="KW-0206">Cytoskeleton</keyword>
<dbReference type="GO" id="GO:0005930">
    <property type="term" value="C:axoneme"/>
    <property type="evidence" value="ECO:0007669"/>
    <property type="project" value="UniProtKB-SubCell"/>
</dbReference>
<keyword evidence="6" id="KW-0966">Cell projection</keyword>
<name>A0A150G0C0_GONPE</name>
<comment type="caution">
    <text evidence="7">The sequence shown here is derived from an EMBL/GenBank/DDBJ whole genome shotgun (WGS) entry which is preliminary data.</text>
</comment>
<dbReference type="Pfam" id="PF14926">
    <property type="entry name" value="CFAP300"/>
    <property type="match status" value="1"/>
</dbReference>
<evidence type="ECO:0000313" key="8">
    <source>
        <dbReference type="Proteomes" id="UP000075714"/>
    </source>
</evidence>
<keyword evidence="8" id="KW-1185">Reference proteome</keyword>
<proteinExistence type="inferred from homology"/>
<comment type="similarity">
    <text evidence="2">Belongs to the CFAP300 family.</text>
</comment>
<dbReference type="PANTHER" id="PTHR31078:SF1">
    <property type="entry name" value="CILIA- AND FLAGELLA-ASSOCIATED PROTEIN 300"/>
    <property type="match status" value="1"/>
</dbReference>
<gene>
    <name evidence="7" type="ORF">GPECTOR_96g737</name>
</gene>
<evidence type="ECO:0000256" key="2">
    <source>
        <dbReference type="ARBA" id="ARBA00009205"/>
    </source>
</evidence>
<comment type="subcellular location">
    <subcellularLocation>
        <location evidence="1">Cytoplasm</location>
        <location evidence="1">Cytoskeleton</location>
        <location evidence="1">Cilium axoneme</location>
    </subcellularLocation>
</comment>
<protein>
    <recommendedName>
        <fullName evidence="3">Cilia- and flagella-associated protein 300</fullName>
    </recommendedName>
</protein>
<dbReference type="STRING" id="33097.A0A150G0C0"/>
<evidence type="ECO:0000256" key="5">
    <source>
        <dbReference type="ARBA" id="ARBA00023212"/>
    </source>
</evidence>
<sequence>MVGFGGLARDHRDLLRNMKYMVVRYTKHYHKMQGQELLTDLFNDGEVQKVLQISDLLREYLLNEDSENAGLYTDEERDELLWRLFEHMVLGGSCSQFEDKLEPYVETSKRLYKELVRAQKDPGSGKIQVASVVYKVNAVCAESGPMALYPTSSRQNFFYAAIDPTQRLVKLLYHAYVPYW</sequence>
<dbReference type="PANTHER" id="PTHR31078">
    <property type="entry name" value="CILIA- AND FLAGELLA-ASSOCIATED PROTEIN 300"/>
    <property type="match status" value="1"/>
</dbReference>
<evidence type="ECO:0000256" key="6">
    <source>
        <dbReference type="ARBA" id="ARBA00023273"/>
    </source>
</evidence>
<keyword evidence="4" id="KW-0963">Cytoplasm</keyword>
<dbReference type="OrthoDB" id="567861at2759"/>
<organism evidence="7 8">
    <name type="scientific">Gonium pectorale</name>
    <name type="common">Green alga</name>
    <dbReference type="NCBI Taxonomy" id="33097"/>
    <lineage>
        <taxon>Eukaryota</taxon>
        <taxon>Viridiplantae</taxon>
        <taxon>Chlorophyta</taxon>
        <taxon>core chlorophytes</taxon>
        <taxon>Chlorophyceae</taxon>
        <taxon>CS clade</taxon>
        <taxon>Chlamydomonadales</taxon>
        <taxon>Volvocaceae</taxon>
        <taxon>Gonium</taxon>
    </lineage>
</organism>
<evidence type="ECO:0000256" key="1">
    <source>
        <dbReference type="ARBA" id="ARBA00004430"/>
    </source>
</evidence>
<evidence type="ECO:0000313" key="7">
    <source>
        <dbReference type="EMBL" id="KXZ43271.1"/>
    </source>
</evidence>
<dbReference type="Proteomes" id="UP000075714">
    <property type="component" value="Unassembled WGS sequence"/>
</dbReference>
<accession>A0A150G0C0</accession>
<reference evidence="8" key="1">
    <citation type="journal article" date="2016" name="Nat. Commun.">
        <title>The Gonium pectorale genome demonstrates co-option of cell cycle regulation during the evolution of multicellularity.</title>
        <authorList>
            <person name="Hanschen E.R."/>
            <person name="Marriage T.N."/>
            <person name="Ferris P.J."/>
            <person name="Hamaji T."/>
            <person name="Toyoda A."/>
            <person name="Fujiyama A."/>
            <person name="Neme R."/>
            <person name="Noguchi H."/>
            <person name="Minakuchi Y."/>
            <person name="Suzuki M."/>
            <person name="Kawai-Toyooka H."/>
            <person name="Smith D.R."/>
            <person name="Sparks H."/>
            <person name="Anderson J."/>
            <person name="Bakaric R."/>
            <person name="Luria V."/>
            <person name="Karger A."/>
            <person name="Kirschner M.W."/>
            <person name="Durand P.M."/>
            <person name="Michod R.E."/>
            <person name="Nozaki H."/>
            <person name="Olson B.J."/>
        </authorList>
    </citation>
    <scope>NUCLEOTIDE SEQUENCE [LARGE SCALE GENOMIC DNA]</scope>
    <source>
        <strain evidence="8">NIES-2863</strain>
    </source>
</reference>
<dbReference type="AlphaFoldDB" id="A0A150G0C0"/>
<evidence type="ECO:0000256" key="3">
    <source>
        <dbReference type="ARBA" id="ARBA00022174"/>
    </source>
</evidence>
<dbReference type="EMBL" id="LSYV01000097">
    <property type="protein sequence ID" value="KXZ43271.1"/>
    <property type="molecule type" value="Genomic_DNA"/>
</dbReference>
<evidence type="ECO:0000256" key="4">
    <source>
        <dbReference type="ARBA" id="ARBA00022490"/>
    </source>
</evidence>